<accession>A0ABT1APV6</accession>
<evidence type="ECO:0000313" key="2">
    <source>
        <dbReference type="Proteomes" id="UP001162811"/>
    </source>
</evidence>
<proteinExistence type="predicted"/>
<reference evidence="1" key="1">
    <citation type="submission" date="2022-06" db="EMBL/GenBank/DDBJ databases">
        <authorList>
            <person name="Lu C.-H."/>
        </authorList>
    </citation>
    <scope>NUCLEOTIDE SEQUENCE</scope>
    <source>
        <strain evidence="1">21MJYT02-11</strain>
    </source>
</reference>
<name>A0ABT1APV6_9RALS</name>
<protein>
    <submittedName>
        <fullName evidence="1">PIG-L family deacetylase</fullName>
    </submittedName>
</protein>
<dbReference type="RefSeq" id="WP_252683098.1">
    <property type="nucleotide sequence ID" value="NZ_JAMXHT010000007.1"/>
</dbReference>
<dbReference type="EMBL" id="JAMXHT010000007">
    <property type="protein sequence ID" value="MCO5400480.1"/>
    <property type="molecule type" value="Genomic_DNA"/>
</dbReference>
<keyword evidence="2" id="KW-1185">Reference proteome</keyword>
<comment type="caution">
    <text evidence="1">The sequence shown here is derived from an EMBL/GenBank/DDBJ whole genome shotgun (WGS) entry which is preliminary data.</text>
</comment>
<dbReference type="Gene3D" id="3.40.50.10320">
    <property type="entry name" value="LmbE-like"/>
    <property type="match status" value="1"/>
</dbReference>
<sequence length="240" mass="26269">MSRALHDRVARLGPVLVISPHFDDAVFSCGNVLAAHHGSHTITVFGGAPTAAMQTEWDHKAGFADSDAAVAARRQEDAQAHAQVSATVHHLGFCDSQYDQSPTADELERALQRLLARYTAEGVFVPLGLFHSDHVLVHEAALRLLRRMPDRLWIGYEDALYRRGRGAVQQRIVTLAEQGIVATPVSPASAIDGRQKRRAVACYASQLRAFGPGGVEDLHQPERYWLLETQQGEPDHATTG</sequence>
<organism evidence="1 2">
    <name type="scientific">Ralstonia soli</name>
    <dbReference type="NCBI Taxonomy" id="2953896"/>
    <lineage>
        <taxon>Bacteria</taxon>
        <taxon>Pseudomonadati</taxon>
        <taxon>Pseudomonadota</taxon>
        <taxon>Betaproteobacteria</taxon>
        <taxon>Burkholderiales</taxon>
        <taxon>Burkholderiaceae</taxon>
        <taxon>Ralstonia</taxon>
    </lineage>
</organism>
<dbReference type="InterPro" id="IPR024078">
    <property type="entry name" value="LmbE-like_dom_sf"/>
</dbReference>
<dbReference type="InterPro" id="IPR003737">
    <property type="entry name" value="GlcNAc_PI_deacetylase-related"/>
</dbReference>
<gene>
    <name evidence="1" type="ORF">NG900_19950</name>
</gene>
<dbReference type="Proteomes" id="UP001162811">
    <property type="component" value="Unassembled WGS sequence"/>
</dbReference>
<dbReference type="SUPFAM" id="SSF102588">
    <property type="entry name" value="LmbE-like"/>
    <property type="match status" value="1"/>
</dbReference>
<dbReference type="Pfam" id="PF02585">
    <property type="entry name" value="PIG-L"/>
    <property type="match status" value="1"/>
</dbReference>
<evidence type="ECO:0000313" key="1">
    <source>
        <dbReference type="EMBL" id="MCO5400480.1"/>
    </source>
</evidence>
<reference evidence="1" key="2">
    <citation type="journal article" date="2023" name="Front. Microbiol.">
        <title>Ralstonia chuxiongensis sp. nov., Ralstonia mojiangensis sp. nov., and Ralstonia soli sp. nov., isolated from tobacco fields, are three novel species in the family Burkholderiaceae.</title>
        <authorList>
            <person name="Lu C.H."/>
            <person name="Zhang Y.Y."/>
            <person name="Jiang N."/>
            <person name="Chen W."/>
            <person name="Shao X."/>
            <person name="Zhao Z.M."/>
            <person name="Lu W.L."/>
            <person name="Hu X."/>
            <person name="Xi Y.X."/>
            <person name="Zou S.Y."/>
            <person name="Wei Q.J."/>
            <person name="Lin Z.L."/>
            <person name="Gong L."/>
            <person name="Gai X.T."/>
            <person name="Zhang L.Q."/>
            <person name="Li J.Y."/>
            <person name="Jin Y."/>
            <person name="Xia Z.Y."/>
        </authorList>
    </citation>
    <scope>NUCLEOTIDE SEQUENCE</scope>
    <source>
        <strain evidence="1">21MJYT02-11</strain>
    </source>
</reference>